<evidence type="ECO:0000313" key="4">
    <source>
        <dbReference type="Proteomes" id="UP000594263"/>
    </source>
</evidence>
<feature type="region of interest" description="Disordered" evidence="1">
    <location>
        <begin position="1"/>
        <end position="27"/>
    </location>
</feature>
<protein>
    <recommendedName>
        <fullName evidence="2">TLDc domain-containing protein</fullName>
    </recommendedName>
</protein>
<feature type="region of interest" description="Disordered" evidence="1">
    <location>
        <begin position="85"/>
        <end position="128"/>
    </location>
</feature>
<dbReference type="EnsemblPlants" id="Kaladp0053s0339.1.v1.1">
    <property type="protein sequence ID" value="Kaladp0053s0339.1.v1.1"/>
    <property type="gene ID" value="Kaladp0053s0339.v1.1"/>
</dbReference>
<dbReference type="OMA" id="GNQCLAH"/>
<evidence type="ECO:0000256" key="1">
    <source>
        <dbReference type="SAM" id="MobiDB-lite"/>
    </source>
</evidence>
<evidence type="ECO:0000259" key="2">
    <source>
        <dbReference type="PROSITE" id="PS51886"/>
    </source>
</evidence>
<accession>A0A7N0U3Z5</accession>
<dbReference type="Pfam" id="PF07534">
    <property type="entry name" value="TLD"/>
    <property type="match status" value="1"/>
</dbReference>
<name>A0A7N0U3Z5_KALFE</name>
<dbReference type="AlphaFoldDB" id="A0A7N0U3Z5"/>
<feature type="compositionally biased region" description="Basic and acidic residues" evidence="1">
    <location>
        <begin position="90"/>
        <end position="106"/>
    </location>
</feature>
<dbReference type="SMART" id="SM00584">
    <property type="entry name" value="TLDc"/>
    <property type="match status" value="1"/>
</dbReference>
<proteinExistence type="predicted"/>
<feature type="domain" description="TLDc" evidence="2">
    <location>
        <begin position="137"/>
        <end position="300"/>
    </location>
</feature>
<dbReference type="Proteomes" id="UP000594263">
    <property type="component" value="Unplaced"/>
</dbReference>
<sequence>MHTLKDKVSRFFSDSPMPASGEPRAKSYSAVGGKYLSSFLSYMNPAAYAEEYKSDTRAPRSSPDELVSVRWKSVEWQDKHFSFGGSSPELQKKKSNGHDNYEDHASGRSTCDSEVFEDAPDSSSPAKAMSNLTEDSFFITPELYEFFESSLPNIVKGCQWMLLYSTLKHGTSLRTLILKSCQLTGPCLLIVGDTQGAVFGGLLECPLKATAKRKYQGTNQTFVFTNVNGEPRLFRSTGSNRYFYLCLNDLLAIGGGGNFALCLDGDLLTGTSGPCETFGSSCLAHKPEFSLKNIELWGFTHASQFLS</sequence>
<keyword evidence="4" id="KW-1185">Reference proteome</keyword>
<reference evidence="3" key="1">
    <citation type="submission" date="2021-01" db="UniProtKB">
        <authorList>
            <consortium name="EnsemblPlants"/>
        </authorList>
    </citation>
    <scope>IDENTIFICATION</scope>
</reference>
<organism evidence="3 4">
    <name type="scientific">Kalanchoe fedtschenkoi</name>
    <name type="common">Lavender scallops</name>
    <name type="synonym">South American air plant</name>
    <dbReference type="NCBI Taxonomy" id="63787"/>
    <lineage>
        <taxon>Eukaryota</taxon>
        <taxon>Viridiplantae</taxon>
        <taxon>Streptophyta</taxon>
        <taxon>Embryophyta</taxon>
        <taxon>Tracheophyta</taxon>
        <taxon>Spermatophyta</taxon>
        <taxon>Magnoliopsida</taxon>
        <taxon>eudicotyledons</taxon>
        <taxon>Gunneridae</taxon>
        <taxon>Pentapetalae</taxon>
        <taxon>Saxifragales</taxon>
        <taxon>Crassulaceae</taxon>
        <taxon>Kalanchoe</taxon>
    </lineage>
</organism>
<dbReference type="InterPro" id="IPR006571">
    <property type="entry name" value="TLDc_dom"/>
</dbReference>
<dbReference type="PROSITE" id="PS51886">
    <property type="entry name" value="TLDC"/>
    <property type="match status" value="1"/>
</dbReference>
<dbReference type="PANTHER" id="PTHR23354:SF74">
    <property type="entry name" value="TLD-DOMAIN CONTAINING NUCLEOLAR PROTEIN"/>
    <property type="match status" value="1"/>
</dbReference>
<dbReference type="PANTHER" id="PTHR23354">
    <property type="entry name" value="NUCLEOLAR PROTEIN 7/ESTROGEN RECEPTOR COACTIVATOR-RELATED"/>
    <property type="match status" value="1"/>
</dbReference>
<dbReference type="Gramene" id="Kaladp0053s0339.1.v1.1">
    <property type="protein sequence ID" value="Kaladp0053s0339.1.v1.1"/>
    <property type="gene ID" value="Kaladp0053s0339.v1.1"/>
</dbReference>
<evidence type="ECO:0000313" key="3">
    <source>
        <dbReference type="EnsemblPlants" id="Kaladp0053s0339.1.v1.1"/>
    </source>
</evidence>